<sequence>MGTPPSSTWTTGRPDDVKIEPAIDALMVAKTHNGGQACTAANRVLVARPVVERLTELSVPGDRPAGTLTVIRSVTSPRAAGLLGQLSDTRCVPDNYPLGKVDRRDIDLSLLTPARALPHAARP</sequence>
<name>L1KJ29_9ACTN</name>
<reference evidence="2 3" key="1">
    <citation type="submission" date="2012-11" db="EMBL/GenBank/DDBJ databases">
        <authorList>
            <person name="Huguet-Tapia J.C."/>
            <person name="Durkin A.S."/>
            <person name="Pettis G.S."/>
            <person name="Badger J.H."/>
        </authorList>
    </citation>
    <scope>NUCLEOTIDE SEQUENCE [LARGE SCALE GENOMIC DNA]</scope>
    <source>
        <strain evidence="2 3">91-03</strain>
    </source>
</reference>
<dbReference type="Proteomes" id="UP000010411">
    <property type="component" value="Unassembled WGS sequence"/>
</dbReference>
<evidence type="ECO:0000313" key="3">
    <source>
        <dbReference type="Proteomes" id="UP000010411"/>
    </source>
</evidence>
<dbReference type="SUPFAM" id="SSF53720">
    <property type="entry name" value="ALDH-like"/>
    <property type="match status" value="1"/>
</dbReference>
<evidence type="ECO:0000259" key="1">
    <source>
        <dbReference type="Pfam" id="PF00171"/>
    </source>
</evidence>
<dbReference type="AlphaFoldDB" id="L1KJ29"/>
<proteinExistence type="predicted"/>
<dbReference type="EMBL" id="AEJC01000642">
    <property type="protein sequence ID" value="EKX60574.1"/>
    <property type="molecule type" value="Genomic_DNA"/>
</dbReference>
<keyword evidence="3" id="KW-1185">Reference proteome</keyword>
<evidence type="ECO:0000313" key="2">
    <source>
        <dbReference type="EMBL" id="EKX60574.1"/>
    </source>
</evidence>
<dbReference type="Pfam" id="PF00171">
    <property type="entry name" value="Aldedh"/>
    <property type="match status" value="1"/>
</dbReference>
<protein>
    <recommendedName>
        <fullName evidence="1">Aldehyde dehydrogenase domain-containing protein</fullName>
    </recommendedName>
</protein>
<dbReference type="Gene3D" id="3.40.309.10">
    <property type="entry name" value="Aldehyde Dehydrogenase, Chain A, domain 2"/>
    <property type="match status" value="1"/>
</dbReference>
<organism evidence="2 3">
    <name type="scientific">Streptomyces ipomoeae 91-03</name>
    <dbReference type="NCBI Taxonomy" id="698759"/>
    <lineage>
        <taxon>Bacteria</taxon>
        <taxon>Bacillati</taxon>
        <taxon>Actinomycetota</taxon>
        <taxon>Actinomycetes</taxon>
        <taxon>Kitasatosporales</taxon>
        <taxon>Streptomycetaceae</taxon>
        <taxon>Streptomyces</taxon>
    </lineage>
</organism>
<dbReference type="InterPro" id="IPR016163">
    <property type="entry name" value="Ald_DH_C"/>
</dbReference>
<comment type="caution">
    <text evidence="2">The sequence shown here is derived from an EMBL/GenBank/DDBJ whole genome shotgun (WGS) entry which is preliminary data.</text>
</comment>
<accession>L1KJ29</accession>
<dbReference type="InterPro" id="IPR016161">
    <property type="entry name" value="Ald_DH/histidinol_DH"/>
</dbReference>
<dbReference type="GO" id="GO:0016620">
    <property type="term" value="F:oxidoreductase activity, acting on the aldehyde or oxo group of donors, NAD or NADP as acceptor"/>
    <property type="evidence" value="ECO:0007669"/>
    <property type="project" value="InterPro"/>
</dbReference>
<feature type="domain" description="Aldehyde dehydrogenase" evidence="1">
    <location>
        <begin position="15"/>
        <end position="56"/>
    </location>
</feature>
<dbReference type="InterPro" id="IPR015590">
    <property type="entry name" value="Aldehyde_DH_dom"/>
</dbReference>
<gene>
    <name evidence="2" type="ORF">STRIP9103_09346</name>
</gene>